<name>A0A0J7JZR8_LASNI</name>
<proteinExistence type="predicted"/>
<dbReference type="PANTHER" id="PTHR46704:SF1">
    <property type="entry name" value="TELOMERE LENGTH REGULATION PROTEIN TEL2 HOMOLOG"/>
    <property type="match status" value="1"/>
</dbReference>
<organism evidence="1 2">
    <name type="scientific">Lasius niger</name>
    <name type="common">Black garden ant</name>
    <dbReference type="NCBI Taxonomy" id="67767"/>
    <lineage>
        <taxon>Eukaryota</taxon>
        <taxon>Metazoa</taxon>
        <taxon>Ecdysozoa</taxon>
        <taxon>Arthropoda</taxon>
        <taxon>Hexapoda</taxon>
        <taxon>Insecta</taxon>
        <taxon>Pterygota</taxon>
        <taxon>Neoptera</taxon>
        <taxon>Endopterygota</taxon>
        <taxon>Hymenoptera</taxon>
        <taxon>Apocrita</taxon>
        <taxon>Aculeata</taxon>
        <taxon>Formicoidea</taxon>
        <taxon>Formicidae</taxon>
        <taxon>Formicinae</taxon>
        <taxon>Lasius</taxon>
        <taxon>Lasius</taxon>
    </lineage>
</organism>
<dbReference type="OrthoDB" id="7699940at2759"/>
<evidence type="ECO:0000313" key="1">
    <source>
        <dbReference type="EMBL" id="KMQ83549.1"/>
    </source>
</evidence>
<comment type="caution">
    <text evidence="1">The sequence shown here is derived from an EMBL/GenBank/DDBJ whole genome shotgun (WGS) entry which is preliminary data.</text>
</comment>
<sequence>MSVTVRQDQFLSNKNKKRLIDMLLTKLKDSGIVSRQSADDADCLIVNTAIEASLSLDKNTVIVGEDIDLLVLLLALASPQSIIFFVKPGQGKIERRVYSSQQLQETGLSNSILLLHAFSGCDTTSAIFKKGKIKCVKQFQKNKELHDIVEVFNNRDCSHDAVARAGERFFLTLYGAHSADESLNKYRFNCFTKSVTKIKPDIASLPPTEGAAKQHSFRVYHQVQKWQGNELPPELWGWKRVQTNLAPITTLEPVAPENLLNLVFCKCKTGCGAMCGCRKAGINCTTVCNNCHGNCLNSTSTVVDEVNEDEIENADEQRSETCSRASSRAEDFEVLHDQSNFSMANEDIPCTSRASKRQRQ</sequence>
<protein>
    <recommendedName>
        <fullName evidence="3">Tesmin/TSO1-like CXC domain-containing protein</fullName>
    </recommendedName>
</protein>
<dbReference type="Proteomes" id="UP000036403">
    <property type="component" value="Unassembled WGS sequence"/>
</dbReference>
<dbReference type="PANTHER" id="PTHR46704">
    <property type="entry name" value="CXC DOMAIN-CONTAINING PROTEIN-RELATED"/>
    <property type="match status" value="1"/>
</dbReference>
<accession>A0A0J7JZR8</accession>
<dbReference type="EMBL" id="LBMM01019384">
    <property type="protein sequence ID" value="KMQ83549.1"/>
    <property type="molecule type" value="Genomic_DNA"/>
</dbReference>
<dbReference type="AlphaFoldDB" id="A0A0J7JZR8"/>
<reference evidence="1 2" key="1">
    <citation type="submission" date="2015-04" db="EMBL/GenBank/DDBJ databases">
        <title>Lasius niger genome sequencing.</title>
        <authorList>
            <person name="Konorov E.A."/>
            <person name="Nikitin M.A."/>
            <person name="Kirill M.V."/>
            <person name="Chang P."/>
        </authorList>
    </citation>
    <scope>NUCLEOTIDE SEQUENCE [LARGE SCALE GENOMIC DNA]</scope>
    <source>
        <tissue evidence="1">Whole</tissue>
    </source>
</reference>
<dbReference type="PaxDb" id="67767-A0A0J7JZR8"/>
<gene>
    <name evidence="1" type="ORF">RF55_19710</name>
</gene>
<evidence type="ECO:0008006" key="3">
    <source>
        <dbReference type="Google" id="ProtNLM"/>
    </source>
</evidence>
<keyword evidence="2" id="KW-1185">Reference proteome</keyword>
<evidence type="ECO:0000313" key="2">
    <source>
        <dbReference type="Proteomes" id="UP000036403"/>
    </source>
</evidence>